<dbReference type="GO" id="GO:0005524">
    <property type="term" value="F:ATP binding"/>
    <property type="evidence" value="ECO:0007669"/>
    <property type="project" value="UniProtKB-UniRule"/>
</dbReference>
<dbReference type="InterPro" id="IPR011009">
    <property type="entry name" value="Kinase-like_dom_sf"/>
</dbReference>
<evidence type="ECO:0000313" key="6">
    <source>
        <dbReference type="EMBL" id="PXF42497.1"/>
    </source>
</evidence>
<feature type="compositionally biased region" description="Basic residues" evidence="4">
    <location>
        <begin position="30"/>
        <end position="60"/>
    </location>
</feature>
<dbReference type="PANTHER" id="PTHR24347">
    <property type="entry name" value="SERINE/THREONINE-PROTEIN KINASE"/>
    <property type="match status" value="1"/>
</dbReference>
<feature type="region of interest" description="Disordered" evidence="4">
    <location>
        <begin position="1"/>
        <end position="72"/>
    </location>
</feature>
<dbReference type="Gene3D" id="2.30.29.30">
    <property type="entry name" value="Pleckstrin-homology domain (PH domain)/Phosphotyrosine-binding domain (PTB)"/>
    <property type="match status" value="1"/>
</dbReference>
<evidence type="ECO:0000256" key="3">
    <source>
        <dbReference type="PROSITE-ProRule" id="PRU10141"/>
    </source>
</evidence>
<dbReference type="InterPro" id="IPR008271">
    <property type="entry name" value="Ser/Thr_kinase_AS"/>
</dbReference>
<dbReference type="CDD" id="cd05117">
    <property type="entry name" value="STKc_CAMK"/>
    <property type="match status" value="1"/>
</dbReference>
<dbReference type="GO" id="GO:0004672">
    <property type="term" value="F:protein kinase activity"/>
    <property type="evidence" value="ECO:0007669"/>
    <property type="project" value="InterPro"/>
</dbReference>
<dbReference type="FunFam" id="3.30.200.20:FF:000042">
    <property type="entry name" value="Aurora kinase A"/>
    <property type="match status" value="1"/>
</dbReference>
<dbReference type="STRING" id="448386.A0A2V3IKA0"/>
<evidence type="ECO:0000256" key="4">
    <source>
        <dbReference type="SAM" id="MobiDB-lite"/>
    </source>
</evidence>
<dbReference type="AlphaFoldDB" id="A0A2V3IKA0"/>
<dbReference type="Pfam" id="PF00069">
    <property type="entry name" value="Pkinase"/>
    <property type="match status" value="1"/>
</dbReference>
<evidence type="ECO:0000256" key="1">
    <source>
        <dbReference type="ARBA" id="ARBA00022741"/>
    </source>
</evidence>
<gene>
    <name evidence="6" type="ORF">BWQ96_07759</name>
</gene>
<dbReference type="InterPro" id="IPR011993">
    <property type="entry name" value="PH-like_dom_sf"/>
</dbReference>
<feature type="region of interest" description="Disordered" evidence="4">
    <location>
        <begin position="560"/>
        <end position="604"/>
    </location>
</feature>
<dbReference type="Proteomes" id="UP000247409">
    <property type="component" value="Unassembled WGS sequence"/>
</dbReference>
<dbReference type="PROSITE" id="PS50011">
    <property type="entry name" value="PROTEIN_KINASE_DOM"/>
    <property type="match status" value="1"/>
</dbReference>
<dbReference type="PROSITE" id="PS00107">
    <property type="entry name" value="PROTEIN_KINASE_ATP"/>
    <property type="match status" value="1"/>
</dbReference>
<keyword evidence="6" id="KW-0808">Transferase</keyword>
<dbReference type="OrthoDB" id="40902at2759"/>
<dbReference type="PROSITE" id="PS00108">
    <property type="entry name" value="PROTEIN_KINASE_ST"/>
    <property type="match status" value="1"/>
</dbReference>
<dbReference type="SMART" id="SM00233">
    <property type="entry name" value="PH"/>
    <property type="match status" value="1"/>
</dbReference>
<dbReference type="SMART" id="SM00220">
    <property type="entry name" value="S_TKc"/>
    <property type="match status" value="1"/>
</dbReference>
<feature type="compositionally biased region" description="Low complexity" evidence="4">
    <location>
        <begin position="572"/>
        <end position="581"/>
    </location>
</feature>
<evidence type="ECO:0000256" key="2">
    <source>
        <dbReference type="ARBA" id="ARBA00022840"/>
    </source>
</evidence>
<dbReference type="Gene3D" id="1.10.510.10">
    <property type="entry name" value="Transferase(Phosphotransferase) domain 1"/>
    <property type="match status" value="1"/>
</dbReference>
<dbReference type="SUPFAM" id="SSF56112">
    <property type="entry name" value="Protein kinase-like (PK-like)"/>
    <property type="match status" value="1"/>
</dbReference>
<comment type="caution">
    <text evidence="6">The sequence shown here is derived from an EMBL/GenBank/DDBJ whole genome shotgun (WGS) entry which is preliminary data.</text>
</comment>
<organism evidence="6 7">
    <name type="scientific">Gracilariopsis chorda</name>
    <dbReference type="NCBI Taxonomy" id="448386"/>
    <lineage>
        <taxon>Eukaryota</taxon>
        <taxon>Rhodophyta</taxon>
        <taxon>Florideophyceae</taxon>
        <taxon>Rhodymeniophycidae</taxon>
        <taxon>Gracilariales</taxon>
        <taxon>Gracilariaceae</taxon>
        <taxon>Gracilariopsis</taxon>
    </lineage>
</organism>
<evidence type="ECO:0000313" key="7">
    <source>
        <dbReference type="Proteomes" id="UP000247409"/>
    </source>
</evidence>
<reference evidence="6 7" key="1">
    <citation type="journal article" date="2018" name="Mol. Biol. Evol.">
        <title>Analysis of the draft genome of the red seaweed Gracilariopsis chorda provides insights into genome size evolution in Rhodophyta.</title>
        <authorList>
            <person name="Lee J."/>
            <person name="Yang E.C."/>
            <person name="Graf L."/>
            <person name="Yang J.H."/>
            <person name="Qiu H."/>
            <person name="Zel Zion U."/>
            <person name="Chan C.X."/>
            <person name="Stephens T.G."/>
            <person name="Weber A.P.M."/>
            <person name="Boo G.H."/>
            <person name="Boo S.M."/>
            <person name="Kim K.M."/>
            <person name="Shin Y."/>
            <person name="Jung M."/>
            <person name="Lee S.J."/>
            <person name="Yim H.S."/>
            <person name="Lee J.H."/>
            <person name="Bhattacharya D."/>
            <person name="Yoon H.S."/>
        </authorList>
    </citation>
    <scope>NUCLEOTIDE SEQUENCE [LARGE SCALE GENOMIC DNA]</scope>
    <source>
        <strain evidence="6 7">SKKU-2015</strain>
        <tissue evidence="6">Whole body</tissue>
    </source>
</reference>
<dbReference type="EMBL" id="NBIV01000160">
    <property type="protein sequence ID" value="PXF42497.1"/>
    <property type="molecule type" value="Genomic_DNA"/>
</dbReference>
<feature type="binding site" evidence="3">
    <location>
        <position position="270"/>
    </location>
    <ligand>
        <name>ATP</name>
        <dbReference type="ChEBI" id="CHEBI:30616"/>
    </ligand>
</feature>
<name>A0A2V3IKA0_9FLOR</name>
<keyword evidence="2 3" id="KW-0067">ATP-binding</keyword>
<proteinExistence type="predicted"/>
<feature type="domain" description="Protein kinase" evidence="5">
    <location>
        <begin position="241"/>
        <end position="500"/>
    </location>
</feature>
<dbReference type="InterPro" id="IPR001849">
    <property type="entry name" value="PH_domain"/>
</dbReference>
<sequence length="604" mass="67895">MRNSKSQLFSRRHPAPDPYEPLSADNMRDHRNKHNNHHHHRHHHHQPQQHRSPHHNRNRHHDNNNHHLPIDSSRSRIALSMGLKGLLARRHDHHSAATHDDSVFKWGNKRRQVFEQRAATMNDASILSSSSANSNDAPPLRYSNANLRVAGWLSKRGKRLGSRVDRFFELNGSVLSNARSETSAPTWTVNVRGSKVLPGPGREIIFKVEKSFTSFFAPTDELHQKWINALQSVSADVTDFYDFGKVIGRGAYSEVYLARDQQRNELCAIKVLERSNAEHAKLIDRELEVLRLLNHQNIVQIFDIFDSARETFVVMEFLAGGELLDMITESDHLPEKTSQHVIREVLQAVNYLHARGIVHRDVKPENILCVNRGHPLLVKLTDFGLSKSVGVAEVESNRVMRSQCGTAYYLAPEIANNLPYGKPVDLWACGVVLYVMLAGKFPFYGKSDDKFMKRLRAGVRFPEEEWSRISADAKALVRGLLDPSPASRLTAAQALQHRWLVDEADMTASSTPARAIDAAQKKTQRRYDAALEPLSLQLAQFSGSNRRALLRNEMGVSEGEGDVIRTDGQGTASYSYGSGSAEGRNASSGRGEEVSFEQESMGDV</sequence>
<protein>
    <submittedName>
        <fullName evidence="6">Myosin light chain kinase A</fullName>
    </submittedName>
</protein>
<dbReference type="FunFam" id="1.10.510.10:FF:000571">
    <property type="entry name" value="Maternal embryonic leucine zipper kinase"/>
    <property type="match status" value="1"/>
</dbReference>
<dbReference type="InterPro" id="IPR017441">
    <property type="entry name" value="Protein_kinase_ATP_BS"/>
</dbReference>
<feature type="compositionally biased region" description="Acidic residues" evidence="4">
    <location>
        <begin position="594"/>
        <end position="604"/>
    </location>
</feature>
<dbReference type="SUPFAM" id="SSF50729">
    <property type="entry name" value="PH domain-like"/>
    <property type="match status" value="1"/>
</dbReference>
<keyword evidence="6" id="KW-0418">Kinase</keyword>
<accession>A0A2V3IKA0</accession>
<keyword evidence="7" id="KW-1185">Reference proteome</keyword>
<dbReference type="InterPro" id="IPR000719">
    <property type="entry name" value="Prot_kinase_dom"/>
</dbReference>
<keyword evidence="1 3" id="KW-0547">Nucleotide-binding</keyword>
<evidence type="ECO:0000259" key="5">
    <source>
        <dbReference type="PROSITE" id="PS50011"/>
    </source>
</evidence>